<protein>
    <recommendedName>
        <fullName evidence="10">Xylose transport system permease protein XylH</fullName>
    </recommendedName>
</protein>
<feature type="transmembrane region" description="Helical" evidence="12">
    <location>
        <begin position="378"/>
        <end position="405"/>
    </location>
</feature>
<keyword evidence="14" id="KW-1185">Reference proteome</keyword>
<keyword evidence="6 12" id="KW-0812">Transmembrane</keyword>
<evidence type="ECO:0000256" key="7">
    <source>
        <dbReference type="ARBA" id="ARBA00022989"/>
    </source>
</evidence>
<proteinExistence type="predicted"/>
<feature type="transmembrane region" description="Helical" evidence="12">
    <location>
        <begin position="425"/>
        <end position="441"/>
    </location>
</feature>
<dbReference type="RefSeq" id="WP_247202121.1">
    <property type="nucleotide sequence ID" value="NZ_JALKCG010000008.1"/>
</dbReference>
<dbReference type="EMBL" id="JALKCG010000008">
    <property type="protein sequence ID" value="MCK0209615.1"/>
    <property type="molecule type" value="Genomic_DNA"/>
</dbReference>
<accession>A0ABT0DQR0</accession>
<feature type="region of interest" description="Disordered" evidence="11">
    <location>
        <begin position="1"/>
        <end position="27"/>
    </location>
</feature>
<feature type="transmembrane region" description="Helical" evidence="12">
    <location>
        <begin position="130"/>
        <end position="149"/>
    </location>
</feature>
<feature type="transmembrane region" description="Helical" evidence="12">
    <location>
        <begin position="340"/>
        <end position="358"/>
    </location>
</feature>
<keyword evidence="8 12" id="KW-0472">Membrane</keyword>
<evidence type="ECO:0000256" key="10">
    <source>
        <dbReference type="ARBA" id="ARBA00035686"/>
    </source>
</evidence>
<feature type="transmembrane region" description="Helical" evidence="12">
    <location>
        <begin position="286"/>
        <end position="310"/>
    </location>
</feature>
<dbReference type="Pfam" id="PF02653">
    <property type="entry name" value="BPD_transp_2"/>
    <property type="match status" value="1"/>
</dbReference>
<feature type="compositionally biased region" description="Low complexity" evidence="11">
    <location>
        <begin position="1"/>
        <end position="20"/>
    </location>
</feature>
<evidence type="ECO:0000256" key="5">
    <source>
        <dbReference type="ARBA" id="ARBA00022597"/>
    </source>
</evidence>
<sequence length="446" mass="46016">MTDTTTATPATPASTPAPSSRPQGGAPSAPTSFFGALEIDMRFMGMLGALAVIWIVFDVLAGGTFLTARNLWNLSVQSSSIAVMSTGMVLVIVMRHIDLSVGSILGVTGMAMAVFQVGTLMPAFGFNHPAVFVLTLALGIGLGAAIGALHGFVIAYLGVPAFIVTLGGLLVWRGAAWAVAEGKTIPLVDDNFKLLGGGANGSIGAEWSWIIAAIACIAIAVAAVQARRQRQRFHFPLKPMWAEFVTVAAGCAAVVAATLIVNAYTLPPVLARRYAEAAGLDVPPEGISISFGFAVPVLVAVAVGIVMTFVTTRTRFGRYVFAIGGNPEAADLAGINTKRITLAVFALMGALAAIGAAISTARLNSATNAQGTLDELYVIAAAVIGGTSLSGGSGTIAGAMVGALVMQSLQSGMVLMRVDTPYQNIVVGIVLVFAVWIDTVYRKRFK</sequence>
<dbReference type="PANTHER" id="PTHR32196">
    <property type="entry name" value="ABC TRANSPORTER PERMEASE PROTEIN YPHD-RELATED-RELATED"/>
    <property type="match status" value="1"/>
</dbReference>
<reference evidence="13 14" key="1">
    <citation type="submission" date="2022-04" db="EMBL/GenBank/DDBJ databases">
        <authorList>
            <person name="Grouzdev D.S."/>
            <person name="Pantiukh K.S."/>
            <person name="Krutkina M.S."/>
        </authorList>
    </citation>
    <scope>NUCLEOTIDE SEQUENCE [LARGE SCALE GENOMIC DNA]</scope>
    <source>
        <strain evidence="13 14">Jip08</strain>
    </source>
</reference>
<dbReference type="PANTHER" id="PTHR32196:SF32">
    <property type="entry name" value="XYLOSE TRANSPORT SYSTEM PERMEASE PROTEIN XYLH"/>
    <property type="match status" value="1"/>
</dbReference>
<keyword evidence="4" id="KW-0997">Cell inner membrane</keyword>
<evidence type="ECO:0000256" key="3">
    <source>
        <dbReference type="ARBA" id="ARBA00022475"/>
    </source>
</evidence>
<feature type="transmembrane region" description="Helical" evidence="12">
    <location>
        <begin position="74"/>
        <end position="94"/>
    </location>
</feature>
<feature type="transmembrane region" description="Helical" evidence="12">
    <location>
        <begin position="101"/>
        <end position="124"/>
    </location>
</feature>
<comment type="function">
    <text evidence="9">Part of the binding-protein-dependent transport system for D-xylose. Probably responsible for the translocation of the substrate across the membrane.</text>
</comment>
<keyword evidence="2" id="KW-0813">Transport</keyword>
<keyword evidence="7 12" id="KW-1133">Transmembrane helix</keyword>
<organism evidence="13 14">
    <name type="scientific">Ancylobacter koreensis</name>
    <dbReference type="NCBI Taxonomy" id="266121"/>
    <lineage>
        <taxon>Bacteria</taxon>
        <taxon>Pseudomonadati</taxon>
        <taxon>Pseudomonadota</taxon>
        <taxon>Alphaproteobacteria</taxon>
        <taxon>Hyphomicrobiales</taxon>
        <taxon>Xanthobacteraceae</taxon>
        <taxon>Ancylobacter</taxon>
    </lineage>
</organism>
<feature type="transmembrane region" description="Helical" evidence="12">
    <location>
        <begin position="47"/>
        <end position="68"/>
    </location>
</feature>
<keyword evidence="5" id="KW-0762">Sugar transport</keyword>
<evidence type="ECO:0000313" key="14">
    <source>
        <dbReference type="Proteomes" id="UP001202867"/>
    </source>
</evidence>
<feature type="transmembrane region" description="Helical" evidence="12">
    <location>
        <begin position="207"/>
        <end position="224"/>
    </location>
</feature>
<evidence type="ECO:0000256" key="11">
    <source>
        <dbReference type="SAM" id="MobiDB-lite"/>
    </source>
</evidence>
<dbReference type="CDD" id="cd06579">
    <property type="entry name" value="TM_PBP1_transp_AraH_like"/>
    <property type="match status" value="1"/>
</dbReference>
<feature type="transmembrane region" description="Helical" evidence="12">
    <location>
        <begin position="244"/>
        <end position="266"/>
    </location>
</feature>
<name>A0ABT0DQR0_9HYPH</name>
<evidence type="ECO:0000256" key="9">
    <source>
        <dbReference type="ARBA" id="ARBA00035611"/>
    </source>
</evidence>
<dbReference type="Proteomes" id="UP001202867">
    <property type="component" value="Unassembled WGS sequence"/>
</dbReference>
<reference evidence="14" key="2">
    <citation type="submission" date="2023-07" db="EMBL/GenBank/DDBJ databases">
        <title>Ancylobacter moscoviensis sp. nov., facultatively methylotrophic bacteria from activated sludge and the reclassification of Starkeya novella (Starkey 1934) Kelly et al. 2000 as Ancylobacter novellus comb. nov., Starkeya koreensis Im et al. 2006 as Ancylobacter koreensis comb.nov., Angulomicrobium tetraedrale Vasil'eva et al. 1986 as Ancylobacter tetraedralis comb. nov., Angulomicrobium amanitiforme Fritz et al. 2004 as Ancylobacter amanitiformis comb. nov. and Methylorhabdus multivorans Doronina et al. 1996 as Ancylobacter multivorans comb. nov. and emended description of the genus Ancylobacter.</title>
        <authorList>
            <person name="Doronina N."/>
            <person name="Chemodurova A."/>
            <person name="Grouzdev D."/>
            <person name="Koziaeva V."/>
            <person name="Shi W."/>
            <person name="Wu L."/>
            <person name="Kaparullina E."/>
        </authorList>
    </citation>
    <scope>NUCLEOTIDE SEQUENCE [LARGE SCALE GENOMIC DNA]</scope>
    <source>
        <strain evidence="14">Jip08</strain>
    </source>
</reference>
<evidence type="ECO:0000256" key="6">
    <source>
        <dbReference type="ARBA" id="ARBA00022692"/>
    </source>
</evidence>
<feature type="transmembrane region" description="Helical" evidence="12">
    <location>
        <begin position="156"/>
        <end position="180"/>
    </location>
</feature>
<comment type="subcellular location">
    <subcellularLocation>
        <location evidence="1">Cell membrane</location>
        <topology evidence="1">Multi-pass membrane protein</topology>
    </subcellularLocation>
</comment>
<evidence type="ECO:0000256" key="8">
    <source>
        <dbReference type="ARBA" id="ARBA00023136"/>
    </source>
</evidence>
<keyword evidence="3" id="KW-1003">Cell membrane</keyword>
<evidence type="ECO:0000256" key="4">
    <source>
        <dbReference type="ARBA" id="ARBA00022519"/>
    </source>
</evidence>
<evidence type="ECO:0000256" key="1">
    <source>
        <dbReference type="ARBA" id="ARBA00004651"/>
    </source>
</evidence>
<evidence type="ECO:0000256" key="2">
    <source>
        <dbReference type="ARBA" id="ARBA00022448"/>
    </source>
</evidence>
<gene>
    <name evidence="13" type="ORF">MWN33_16405</name>
</gene>
<dbReference type="InterPro" id="IPR001851">
    <property type="entry name" value="ABC_transp_permease"/>
</dbReference>
<comment type="caution">
    <text evidence="13">The sequence shown here is derived from an EMBL/GenBank/DDBJ whole genome shotgun (WGS) entry which is preliminary data.</text>
</comment>
<evidence type="ECO:0000256" key="12">
    <source>
        <dbReference type="SAM" id="Phobius"/>
    </source>
</evidence>
<evidence type="ECO:0000313" key="13">
    <source>
        <dbReference type="EMBL" id="MCK0209615.1"/>
    </source>
</evidence>